<dbReference type="EMBL" id="JAHWXP010000002">
    <property type="protein sequence ID" value="MBY8336473.1"/>
    <property type="molecule type" value="Genomic_DNA"/>
</dbReference>
<evidence type="ECO:0000313" key="3">
    <source>
        <dbReference type="EMBL" id="MBY8336473.1"/>
    </source>
</evidence>
<dbReference type="Pfam" id="PF01979">
    <property type="entry name" value="Amidohydro_1"/>
    <property type="match status" value="1"/>
</dbReference>
<reference evidence="3 4" key="1">
    <citation type="submission" date="2021-07" db="EMBL/GenBank/DDBJ databases">
        <title>Alteriqipengyuania abyssalis NZ-12B nov, sp.nov isolated from deep sea sponge in pacific ocean.</title>
        <authorList>
            <person name="Tareen S."/>
            <person name="Wink J."/>
        </authorList>
    </citation>
    <scope>NUCLEOTIDE SEQUENCE [LARGE SCALE GENOMIC DNA]</scope>
    <source>
        <strain evidence="3 4">NZ-12B</strain>
    </source>
</reference>
<accession>A0ABS7PDE5</accession>
<dbReference type="SUPFAM" id="SSF51338">
    <property type="entry name" value="Composite domain of metallo-dependent hydrolases"/>
    <property type="match status" value="1"/>
</dbReference>
<dbReference type="Gene3D" id="3.40.50.10910">
    <property type="entry name" value="Amidohydrolase"/>
    <property type="match status" value="1"/>
</dbReference>
<dbReference type="Gene3D" id="3.30.110.90">
    <property type="entry name" value="Amidohydrolase"/>
    <property type="match status" value="1"/>
</dbReference>
<dbReference type="InterPro" id="IPR051781">
    <property type="entry name" value="Metallo-dep_Hydrolase"/>
</dbReference>
<dbReference type="PANTHER" id="PTHR43135:SF3">
    <property type="entry name" value="ALPHA-D-RIBOSE 1-METHYLPHOSPHONATE 5-TRIPHOSPHATE DIPHOSPHATASE"/>
    <property type="match status" value="1"/>
</dbReference>
<dbReference type="Proteomes" id="UP000759298">
    <property type="component" value="Unassembled WGS sequence"/>
</dbReference>
<protein>
    <submittedName>
        <fullName evidence="3">Amidohydrolase family protein</fullName>
    </submittedName>
</protein>
<proteinExistence type="predicted"/>
<evidence type="ECO:0000313" key="4">
    <source>
        <dbReference type="Proteomes" id="UP000759298"/>
    </source>
</evidence>
<name>A0ABS7PDE5_9SPHN</name>
<dbReference type="Gene3D" id="1.20.58.520">
    <property type="entry name" value="Amidohydrolase"/>
    <property type="match status" value="1"/>
</dbReference>
<feature type="signal peptide" evidence="1">
    <location>
        <begin position="1"/>
        <end position="26"/>
    </location>
</feature>
<evidence type="ECO:0000259" key="2">
    <source>
        <dbReference type="Pfam" id="PF01979"/>
    </source>
</evidence>
<dbReference type="InterPro" id="IPR006680">
    <property type="entry name" value="Amidohydro-rel"/>
</dbReference>
<dbReference type="SUPFAM" id="SSF51556">
    <property type="entry name" value="Metallo-dependent hydrolases"/>
    <property type="match status" value="1"/>
</dbReference>
<dbReference type="RefSeq" id="WP_222824169.1">
    <property type="nucleotide sequence ID" value="NZ_JAHWXP010000002.1"/>
</dbReference>
<gene>
    <name evidence="3" type="ORF">KYN89_05390</name>
</gene>
<keyword evidence="1" id="KW-0732">Signal</keyword>
<dbReference type="PANTHER" id="PTHR43135">
    <property type="entry name" value="ALPHA-D-RIBOSE 1-METHYLPHOSPHONATE 5-TRIPHOSPHATE DIPHOSPHATASE"/>
    <property type="match status" value="1"/>
</dbReference>
<dbReference type="InterPro" id="IPR011059">
    <property type="entry name" value="Metal-dep_hydrolase_composite"/>
</dbReference>
<organism evidence="3 4">
    <name type="scientific">Alteriqipengyuania abyssalis</name>
    <dbReference type="NCBI Taxonomy" id="2860200"/>
    <lineage>
        <taxon>Bacteria</taxon>
        <taxon>Pseudomonadati</taxon>
        <taxon>Pseudomonadota</taxon>
        <taxon>Alphaproteobacteria</taxon>
        <taxon>Sphingomonadales</taxon>
        <taxon>Erythrobacteraceae</taxon>
        <taxon>Alteriqipengyuania</taxon>
    </lineage>
</organism>
<dbReference type="InterPro" id="IPR032466">
    <property type="entry name" value="Metal_Hydrolase"/>
</dbReference>
<comment type="caution">
    <text evidence="3">The sequence shown here is derived from an EMBL/GenBank/DDBJ whole genome shotgun (WGS) entry which is preliminary data.</text>
</comment>
<sequence length="466" mass="49728">MLRCLAFLAMIALATAPLAASPPARAAAGETLVIENVTVIPMTKEGGVLPNRTVVIEGGRIVSIAHAADAGGPKDANRIDGTGKWLVPGFSDMHVHIGNERMLRLLARSPVPEDGTANMQDAFTPYIVNGVLQVFDLAAMPETVGQRIAIESGRILGPHVAMATMIDSNDPVLPFGITHSAGSPAQGRQAVKDAAADGFEFVKVYGHLDLPTFTAIVEEARARNIRVVGHIPQRGEGITEAFFKPGYDLVVHAEEFAQQTRSPDVAAIPSYVEMASKNRTALVTTLTANDRIAQIARDPDSLASREDLYVLPPQLYDLSVNSNPYAAQSSEGYIAYAQSIVDFNGPLVRAFAQGGIPVLTGTDAGIPGVAPGFSLHDEFEALAQAGLDNRLILEGSTRLAAEFLGVEDDRGTIAVGKRADLVLLDADPFEDIANTRQIAAVIRDGRYLDREELDALLADLVARNRR</sequence>
<dbReference type="Gene3D" id="2.30.40.10">
    <property type="entry name" value="Urease, subunit C, domain 1"/>
    <property type="match status" value="1"/>
</dbReference>
<feature type="domain" description="Amidohydrolase-related" evidence="2">
    <location>
        <begin position="86"/>
        <end position="446"/>
    </location>
</feature>
<evidence type="ECO:0000256" key="1">
    <source>
        <dbReference type="SAM" id="SignalP"/>
    </source>
</evidence>
<keyword evidence="4" id="KW-1185">Reference proteome</keyword>
<feature type="chain" id="PRO_5045325054" evidence="1">
    <location>
        <begin position="27"/>
        <end position="466"/>
    </location>
</feature>